<protein>
    <submittedName>
        <fullName evidence="1">Uncharacterized protein</fullName>
    </submittedName>
</protein>
<reference evidence="1 2" key="1">
    <citation type="submission" date="2019-04" db="EMBL/GenBank/DDBJ databases">
        <title>An improved genome assembly and genetic linkage map for asparagus bean, Vigna unguiculata ssp. sesquipedialis.</title>
        <authorList>
            <person name="Xia Q."/>
            <person name="Zhang R."/>
            <person name="Dong Y."/>
        </authorList>
    </citation>
    <scope>NUCLEOTIDE SEQUENCE [LARGE SCALE GENOMIC DNA]</scope>
    <source>
        <tissue evidence="1">Leaf</tissue>
    </source>
</reference>
<evidence type="ECO:0000313" key="2">
    <source>
        <dbReference type="Proteomes" id="UP000501690"/>
    </source>
</evidence>
<proteinExistence type="predicted"/>
<gene>
    <name evidence="1" type="ORF">DEO72_LG3g292</name>
</gene>
<accession>A0A4D6LB21</accession>
<keyword evidence="2" id="KW-1185">Reference proteome</keyword>
<dbReference type="EMBL" id="CP039347">
    <property type="protein sequence ID" value="QCD85771.1"/>
    <property type="molecule type" value="Genomic_DNA"/>
</dbReference>
<sequence length="73" mass="7995">MHLKPLSPENVSSFIISRVASDLCLNSFKIASVVQSLKEPESARVSTSPTMTFASTTPSWMGKQNQNLLTKII</sequence>
<dbReference type="Proteomes" id="UP000501690">
    <property type="component" value="Linkage Group LG3"/>
</dbReference>
<name>A0A4D6LB21_VIGUN</name>
<evidence type="ECO:0000313" key="1">
    <source>
        <dbReference type="EMBL" id="QCD85771.1"/>
    </source>
</evidence>
<organism evidence="1 2">
    <name type="scientific">Vigna unguiculata</name>
    <name type="common">Cowpea</name>
    <dbReference type="NCBI Taxonomy" id="3917"/>
    <lineage>
        <taxon>Eukaryota</taxon>
        <taxon>Viridiplantae</taxon>
        <taxon>Streptophyta</taxon>
        <taxon>Embryophyta</taxon>
        <taxon>Tracheophyta</taxon>
        <taxon>Spermatophyta</taxon>
        <taxon>Magnoliopsida</taxon>
        <taxon>eudicotyledons</taxon>
        <taxon>Gunneridae</taxon>
        <taxon>Pentapetalae</taxon>
        <taxon>rosids</taxon>
        <taxon>fabids</taxon>
        <taxon>Fabales</taxon>
        <taxon>Fabaceae</taxon>
        <taxon>Papilionoideae</taxon>
        <taxon>50 kb inversion clade</taxon>
        <taxon>NPAAA clade</taxon>
        <taxon>indigoferoid/millettioid clade</taxon>
        <taxon>Phaseoleae</taxon>
        <taxon>Vigna</taxon>
    </lineage>
</organism>
<dbReference type="AlphaFoldDB" id="A0A4D6LB21"/>